<name>A0A8H7KDD8_BIOOC</name>
<dbReference type="Gene3D" id="1.10.1040.10">
    <property type="entry name" value="N-(1-d-carboxylethyl)-l-norvaline Dehydrogenase, domain 2"/>
    <property type="match status" value="1"/>
</dbReference>
<dbReference type="PANTHER" id="PTHR43060:SF17">
    <property type="entry name" value="L-THREONATE DEHYDROGENASE"/>
    <property type="match status" value="1"/>
</dbReference>
<evidence type="ECO:0000259" key="1">
    <source>
        <dbReference type="Pfam" id="PF14833"/>
    </source>
</evidence>
<comment type="caution">
    <text evidence="2">The sequence shown here is derived from an EMBL/GenBank/DDBJ whole genome shotgun (WGS) entry which is preliminary data.</text>
</comment>
<sequence>MAATRSVPTPVGFLGMSGLALRMVCGLLSNREYIVRIYDNNAPDKARISALGGTFCQHPQDVAANVEHLICLADRPELEHMFFGRDSSILEGRHGGLCCRKTEALRRNSSLLDEISDKWFMIPGTLGVASKVQLIHQMLVGIHISAATEAISFAIKQGLDPFEISNIVKTTTGSSRVFQACMPKSLDNWTVDLTLKNLADDLSLITSMARSLQFPLPFSEVAWQLYTRGTRQATAKDEDTDTNLMRVHSPGFTHDTEIRHGSQNFFSQSNRIDLDNYQFPISTISVIVLDATAREVATSLLRAGYVVQGYGVVPNTSERASQIEGNFFPPNPSWKQSEVHKW</sequence>
<dbReference type="SUPFAM" id="SSF48179">
    <property type="entry name" value="6-phosphogluconate dehydrogenase C-terminal domain-like"/>
    <property type="match status" value="1"/>
</dbReference>
<organism evidence="2 3">
    <name type="scientific">Bionectria ochroleuca</name>
    <name type="common">Gliocladium roseum</name>
    <dbReference type="NCBI Taxonomy" id="29856"/>
    <lineage>
        <taxon>Eukaryota</taxon>
        <taxon>Fungi</taxon>
        <taxon>Dikarya</taxon>
        <taxon>Ascomycota</taxon>
        <taxon>Pezizomycotina</taxon>
        <taxon>Sordariomycetes</taxon>
        <taxon>Hypocreomycetidae</taxon>
        <taxon>Hypocreales</taxon>
        <taxon>Bionectriaceae</taxon>
        <taxon>Clonostachys</taxon>
    </lineage>
</organism>
<dbReference type="InterPro" id="IPR029154">
    <property type="entry name" value="HIBADH-like_NADP-bd"/>
</dbReference>
<dbReference type="InterPro" id="IPR008927">
    <property type="entry name" value="6-PGluconate_DH-like_C_sf"/>
</dbReference>
<reference evidence="2" key="1">
    <citation type="submission" date="2020-10" db="EMBL/GenBank/DDBJ databases">
        <title>High-Quality Genome Resource of Clonostachys rosea strain S41 by Oxford Nanopore Long-Read Sequencing.</title>
        <authorList>
            <person name="Wang H."/>
        </authorList>
    </citation>
    <scope>NUCLEOTIDE SEQUENCE</scope>
    <source>
        <strain evidence="2">S41</strain>
    </source>
</reference>
<dbReference type="PANTHER" id="PTHR43060">
    <property type="entry name" value="3-HYDROXYISOBUTYRATE DEHYDROGENASE-LIKE 1, MITOCHONDRIAL-RELATED"/>
    <property type="match status" value="1"/>
</dbReference>
<evidence type="ECO:0000313" key="3">
    <source>
        <dbReference type="Proteomes" id="UP000616885"/>
    </source>
</evidence>
<evidence type="ECO:0000313" key="2">
    <source>
        <dbReference type="EMBL" id="KAF9748590.1"/>
    </source>
</evidence>
<gene>
    <name evidence="2" type="ORF">IM811_016385</name>
</gene>
<accession>A0A8H7KDD8</accession>
<feature type="domain" description="3-hydroxyisobutyrate dehydrogenase-like NAD-binding" evidence="1">
    <location>
        <begin position="128"/>
        <end position="240"/>
    </location>
</feature>
<dbReference type="Proteomes" id="UP000616885">
    <property type="component" value="Unassembled WGS sequence"/>
</dbReference>
<protein>
    <recommendedName>
        <fullName evidence="1">3-hydroxyisobutyrate dehydrogenase-like NAD-binding domain-containing protein</fullName>
    </recommendedName>
</protein>
<dbReference type="EMBL" id="JADCTT010000008">
    <property type="protein sequence ID" value="KAF9748590.1"/>
    <property type="molecule type" value="Genomic_DNA"/>
</dbReference>
<dbReference type="AlphaFoldDB" id="A0A8H7KDD8"/>
<dbReference type="GO" id="GO:0051287">
    <property type="term" value="F:NAD binding"/>
    <property type="evidence" value="ECO:0007669"/>
    <property type="project" value="InterPro"/>
</dbReference>
<dbReference type="InterPro" id="IPR013328">
    <property type="entry name" value="6PGD_dom2"/>
</dbReference>
<proteinExistence type="predicted"/>
<dbReference type="Pfam" id="PF14833">
    <property type="entry name" value="NAD_binding_11"/>
    <property type="match status" value="1"/>
</dbReference>